<dbReference type="HOGENOM" id="CLU_845647_0_0_1"/>
<protein>
    <submittedName>
        <fullName evidence="2">Predicted protein</fullName>
    </submittedName>
</protein>
<reference evidence="2" key="1">
    <citation type="journal article" date="2008" name="Science">
        <title>The Physcomitrella genome reveals evolutionary insights into the conquest of land by plants.</title>
        <authorList>
            <person name="Rensing S."/>
            <person name="Lang D."/>
            <person name="Zimmer A."/>
            <person name="Terry A."/>
            <person name="Salamov A."/>
            <person name="Shapiro H."/>
            <person name="Nishiyama T."/>
            <person name="Perroud P.-F."/>
            <person name="Lindquist E."/>
            <person name="Kamisugi Y."/>
            <person name="Tanahashi T."/>
            <person name="Sakakibara K."/>
            <person name="Fujita T."/>
            <person name="Oishi K."/>
            <person name="Shin-I T."/>
            <person name="Kuroki Y."/>
            <person name="Toyoda A."/>
            <person name="Suzuki Y."/>
            <person name="Hashimoto A."/>
            <person name="Yamaguchi K."/>
            <person name="Sugano A."/>
            <person name="Kohara Y."/>
            <person name="Fujiyama A."/>
            <person name="Anterola A."/>
            <person name="Aoki S."/>
            <person name="Ashton N."/>
            <person name="Barbazuk W.B."/>
            <person name="Barker E."/>
            <person name="Bennetzen J."/>
            <person name="Bezanilla M."/>
            <person name="Blankenship R."/>
            <person name="Cho S.H."/>
            <person name="Dutcher S."/>
            <person name="Estelle M."/>
            <person name="Fawcett J.A."/>
            <person name="Gundlach H."/>
            <person name="Hanada K."/>
            <person name="Heyl A."/>
            <person name="Hicks K.A."/>
            <person name="Hugh J."/>
            <person name="Lohr M."/>
            <person name="Mayer K."/>
            <person name="Melkozernov A."/>
            <person name="Murata T."/>
            <person name="Nelson D."/>
            <person name="Pils B."/>
            <person name="Prigge M."/>
            <person name="Reiss B."/>
            <person name="Renner T."/>
            <person name="Rombauts S."/>
            <person name="Rushton P."/>
            <person name="Sanderfoot A."/>
            <person name="Schween G."/>
            <person name="Shiu S.-H."/>
            <person name="Stueber K."/>
            <person name="Theodoulou F.L."/>
            <person name="Tu H."/>
            <person name="Van de Peer Y."/>
            <person name="Verrier P.J."/>
            <person name="Waters E."/>
            <person name="Wood A."/>
            <person name="Yang L."/>
            <person name="Cove D."/>
            <person name="Cuming A."/>
            <person name="Hasebe M."/>
            <person name="Lucas S."/>
            <person name="Mishler D.B."/>
            <person name="Reski R."/>
            <person name="Grigoriev I."/>
            <person name="Quatrano R.S."/>
            <person name="Boore J.L."/>
        </authorList>
    </citation>
    <scope>NUCLEOTIDE SEQUENCE [LARGE SCALE GENOMIC DNA]</scope>
</reference>
<evidence type="ECO:0000313" key="2">
    <source>
        <dbReference type="EMBL" id="EDQ48260.1"/>
    </source>
</evidence>
<accession>A9U7U3</accession>
<feature type="region of interest" description="Disordered" evidence="1">
    <location>
        <begin position="178"/>
        <end position="206"/>
    </location>
</feature>
<feature type="compositionally biased region" description="Low complexity" evidence="1">
    <location>
        <begin position="119"/>
        <end position="128"/>
    </location>
</feature>
<feature type="compositionally biased region" description="Basic and acidic residues" evidence="1">
    <location>
        <begin position="184"/>
        <end position="204"/>
    </location>
</feature>
<organism>
    <name type="scientific">Physcomitrium patens</name>
    <name type="common">Spreading-leaved earth moss</name>
    <name type="synonym">Physcomitrella patens</name>
    <dbReference type="NCBI Taxonomy" id="3218"/>
    <lineage>
        <taxon>Eukaryota</taxon>
        <taxon>Viridiplantae</taxon>
        <taxon>Streptophyta</taxon>
        <taxon>Embryophyta</taxon>
        <taxon>Bryophyta</taxon>
        <taxon>Bryophytina</taxon>
        <taxon>Bryopsida</taxon>
        <taxon>Funariidae</taxon>
        <taxon>Funariales</taxon>
        <taxon>Funariaceae</taxon>
        <taxon>Physcomitrium</taxon>
    </lineage>
</organism>
<evidence type="ECO:0000256" key="1">
    <source>
        <dbReference type="SAM" id="MobiDB-lite"/>
    </source>
</evidence>
<proteinExistence type="predicted"/>
<dbReference type="EMBL" id="DS546661">
    <property type="protein sequence ID" value="EDQ48260.1"/>
    <property type="molecule type" value="Genomic_DNA"/>
</dbReference>
<sequence>MPLTERLAHLVDSITMPAMTFTPNGALAGANEAAKNFPGLFNDLTGPGFDDARSGALRNGQSVLQMDSSRVTVHRVGSGDGTALVALIDAVIVPKPMPKPTPVVLAPEEPERGSVVERPAPAAPVKSAPAEAAAETVAEMSAQAAAPAEVTPVDLFESVFDESSELAAPVQAVANTETPPQHIASEEPAHADTPRDQPAHHDAPAESVTRIYIDDERYKPASPLGAGDVSATLLEMDGPLTPRRHPLRFMWHMDEDSRFSLGFDEFTRLIGARTAAAFGRPWGEIADALGLDPEGHVAAAVATRDTWSGIVVNWPADGAGARLPVELSG</sequence>
<gene>
    <name evidence="2" type="ORF">PHYPADRAFT_104064</name>
</gene>
<name>A9U7U3_PHYPA</name>
<dbReference type="AlphaFoldDB" id="A9U7U3"/>
<feature type="region of interest" description="Disordered" evidence="1">
    <location>
        <begin position="105"/>
        <end position="128"/>
    </location>
</feature>